<keyword evidence="1" id="KW-0808">Transferase</keyword>
<organism evidence="1 2">
    <name type="scientific">Buttiauxella brennerae ATCC 51605</name>
    <dbReference type="NCBI Taxonomy" id="1354251"/>
    <lineage>
        <taxon>Bacteria</taxon>
        <taxon>Pseudomonadati</taxon>
        <taxon>Pseudomonadota</taxon>
        <taxon>Gammaproteobacteria</taxon>
        <taxon>Enterobacterales</taxon>
        <taxon>Enterobacteriaceae</taxon>
        <taxon>Buttiauxella</taxon>
    </lineage>
</organism>
<dbReference type="Pfam" id="PF05869">
    <property type="entry name" value="Dam"/>
    <property type="match status" value="1"/>
</dbReference>
<protein>
    <submittedName>
        <fullName evidence="1">Putative DNA methylase</fullName>
        <ecNumber evidence="1">2.1.1.72</ecNumber>
    </submittedName>
</protein>
<dbReference type="AlphaFoldDB" id="A0A1B7IQJ7"/>
<dbReference type="GO" id="GO:0009307">
    <property type="term" value="P:DNA restriction-modification system"/>
    <property type="evidence" value="ECO:0007669"/>
    <property type="project" value="InterPro"/>
</dbReference>
<proteinExistence type="predicted"/>
<dbReference type="EC" id="2.1.1.72" evidence="1"/>
<dbReference type="GO" id="GO:0009007">
    <property type="term" value="F:site-specific DNA-methyltransferase (adenine-specific) activity"/>
    <property type="evidence" value="ECO:0007669"/>
    <property type="project" value="UniProtKB-EC"/>
</dbReference>
<accession>A0A1B7IQJ7</accession>
<dbReference type="PATRIC" id="fig|1354251.4.peg.1968"/>
<dbReference type="InterPro" id="IPR008593">
    <property type="entry name" value="Dam_MeTrfase"/>
</dbReference>
<gene>
    <name evidence="1" type="ORF">M975_1906</name>
</gene>
<comment type="caution">
    <text evidence="1">The sequence shown here is derived from an EMBL/GenBank/DDBJ whole genome shotgun (WGS) entry which is preliminary data.</text>
</comment>
<reference evidence="1 2" key="1">
    <citation type="submission" date="2016-04" db="EMBL/GenBank/DDBJ databases">
        <title>ATOL: Assembling a taxonomically balanced genome-scale reconstruction of the evolutionary history of the Enterobacteriaceae.</title>
        <authorList>
            <person name="Plunkett G.III."/>
            <person name="Neeno-Eckwall E.C."/>
            <person name="Glasner J.D."/>
            <person name="Perna N.T."/>
        </authorList>
    </citation>
    <scope>NUCLEOTIDE SEQUENCE [LARGE SCALE GENOMIC DNA]</scope>
    <source>
        <strain evidence="1 2">ATCC 51605</strain>
    </source>
</reference>
<dbReference type="GO" id="GO:0003677">
    <property type="term" value="F:DNA binding"/>
    <property type="evidence" value="ECO:0007669"/>
    <property type="project" value="InterPro"/>
</dbReference>
<dbReference type="Proteomes" id="UP000078410">
    <property type="component" value="Unassembled WGS sequence"/>
</dbReference>
<dbReference type="NCBIfam" id="TIGR01712">
    <property type="entry name" value="phage_N6A_met"/>
    <property type="match status" value="1"/>
</dbReference>
<evidence type="ECO:0000313" key="1">
    <source>
        <dbReference type="EMBL" id="OAT32014.1"/>
    </source>
</evidence>
<keyword evidence="2" id="KW-1185">Reference proteome</keyword>
<keyword evidence="1" id="KW-0489">Methyltransferase</keyword>
<dbReference type="RefSeq" id="WP_064558982.1">
    <property type="nucleotide sequence ID" value="NZ_LXER01000017.1"/>
</dbReference>
<sequence>MSDYTGSNTPIDIRNLWQTPPEIAAALNKEFHFVGDAAASDANHLYPLYLTEEQSALETEWDIYFPPGYIWINPPYSDITPWVRKASQIDSDEHGAVMLVPADTSVGWFNEAKRTCSEIRFITGGRLSFVRADTGKPVSGNNKGSMLLIWNPHMLGVCNVSFVERDLLMEYGAAVAGRGECASERAA</sequence>
<evidence type="ECO:0000313" key="2">
    <source>
        <dbReference type="Proteomes" id="UP000078410"/>
    </source>
</evidence>
<dbReference type="OrthoDB" id="5288620at2"/>
<dbReference type="EMBL" id="LXER01000017">
    <property type="protein sequence ID" value="OAT32014.1"/>
    <property type="molecule type" value="Genomic_DNA"/>
</dbReference>
<dbReference type="GO" id="GO:0032259">
    <property type="term" value="P:methylation"/>
    <property type="evidence" value="ECO:0007669"/>
    <property type="project" value="UniProtKB-KW"/>
</dbReference>
<name>A0A1B7IQJ7_9ENTR</name>